<dbReference type="AlphaFoldDB" id="A0A7N4PJI8"/>
<name>A0A7N4PJI8_SARHA</name>
<keyword evidence="3" id="KW-0472">Membrane</keyword>
<dbReference type="InParanoid" id="A0A7N4PJI8"/>
<evidence type="ECO:0000259" key="5">
    <source>
        <dbReference type="PROSITE" id="PS50050"/>
    </source>
</evidence>
<evidence type="ECO:0000256" key="1">
    <source>
        <dbReference type="PROSITE-ProRule" id="PRU00206"/>
    </source>
</evidence>
<proteinExistence type="predicted"/>
<keyword evidence="3" id="KW-1133">Transmembrane helix</keyword>
<dbReference type="PANTHER" id="PTHR47881">
    <property type="entry name" value="TUMOR NECROSIS FACTOR RECEPTOR SUBFAMILY MEMBER 4"/>
    <property type="match status" value="1"/>
</dbReference>
<gene>
    <name evidence="6" type="primary">TNFRSF4</name>
</gene>
<protein>
    <recommendedName>
        <fullName evidence="5">TNFR-Cys domain-containing protein</fullName>
    </recommendedName>
</protein>
<feature type="disulfide bond" evidence="1">
    <location>
        <begin position="45"/>
        <end position="63"/>
    </location>
</feature>
<feature type="region of interest" description="Disordered" evidence="2">
    <location>
        <begin position="151"/>
        <end position="238"/>
    </location>
</feature>
<dbReference type="SUPFAM" id="SSF57586">
    <property type="entry name" value="TNF receptor-like"/>
    <property type="match status" value="2"/>
</dbReference>
<dbReference type="InterPro" id="IPR034022">
    <property type="entry name" value="TNFRSF4_N"/>
</dbReference>
<dbReference type="GeneTree" id="ENSGT00730000111452"/>
<reference evidence="6" key="3">
    <citation type="submission" date="2025-09" db="UniProtKB">
        <authorList>
            <consortium name="Ensembl"/>
        </authorList>
    </citation>
    <scope>IDENTIFICATION</scope>
</reference>
<dbReference type="PROSITE" id="PS50050">
    <property type="entry name" value="TNFR_NGFR_2"/>
    <property type="match status" value="2"/>
</dbReference>
<dbReference type="PROSITE" id="PS00652">
    <property type="entry name" value="TNFR_NGFR_1"/>
    <property type="match status" value="2"/>
</dbReference>
<keyword evidence="1" id="KW-1015">Disulfide bond</keyword>
<reference evidence="6 7" key="1">
    <citation type="journal article" date="2011" name="Proc. Natl. Acad. Sci. U.S.A.">
        <title>Genetic diversity and population structure of the endangered marsupial Sarcophilus harrisii (Tasmanian devil).</title>
        <authorList>
            <person name="Miller W."/>
            <person name="Hayes V.M."/>
            <person name="Ratan A."/>
            <person name="Petersen D.C."/>
            <person name="Wittekindt N.E."/>
            <person name="Miller J."/>
            <person name="Walenz B."/>
            <person name="Knight J."/>
            <person name="Qi J."/>
            <person name="Zhao F."/>
            <person name="Wang Q."/>
            <person name="Bedoya-Reina O.C."/>
            <person name="Katiyar N."/>
            <person name="Tomsho L.P."/>
            <person name="Kasson L.M."/>
            <person name="Hardie R.A."/>
            <person name="Woodbridge P."/>
            <person name="Tindall E.A."/>
            <person name="Bertelsen M.F."/>
            <person name="Dixon D."/>
            <person name="Pyecroft S."/>
            <person name="Helgen K.M."/>
            <person name="Lesk A.M."/>
            <person name="Pringle T.H."/>
            <person name="Patterson N."/>
            <person name="Zhang Y."/>
            <person name="Kreiss A."/>
            <person name="Woods G.M."/>
            <person name="Jones M.E."/>
            <person name="Schuster S.C."/>
        </authorList>
    </citation>
    <scope>NUCLEOTIDE SEQUENCE [LARGE SCALE GENOMIC DNA]</scope>
</reference>
<comment type="caution">
    <text evidence="1">Lacks conserved residue(s) required for the propagation of feature annotation.</text>
</comment>
<dbReference type="FunCoup" id="A0A7N4PJI8">
    <property type="interactions" value="287"/>
</dbReference>
<dbReference type="Gene3D" id="2.10.50.10">
    <property type="entry name" value="Tumor Necrosis Factor Receptor, subunit A, domain 2"/>
    <property type="match status" value="2"/>
</dbReference>
<dbReference type="SMART" id="SM00208">
    <property type="entry name" value="TNFR"/>
    <property type="match status" value="3"/>
</dbReference>
<dbReference type="GO" id="GO:0005031">
    <property type="term" value="F:tumor necrosis factor receptor activity"/>
    <property type="evidence" value="ECO:0007669"/>
    <property type="project" value="InterPro"/>
</dbReference>
<feature type="disulfide bond" evidence="1">
    <location>
        <begin position="42"/>
        <end position="55"/>
    </location>
</feature>
<keyword evidence="3" id="KW-0812">Transmembrane</keyword>
<feature type="signal peptide" evidence="4">
    <location>
        <begin position="1"/>
        <end position="27"/>
    </location>
</feature>
<dbReference type="Pfam" id="PF00020">
    <property type="entry name" value="TNFR_c6"/>
    <property type="match status" value="2"/>
</dbReference>
<feature type="domain" description="TNFR-Cys" evidence="5">
    <location>
        <begin position="65"/>
        <end position="106"/>
    </location>
</feature>
<keyword evidence="4" id="KW-0732">Signal</keyword>
<dbReference type="PANTHER" id="PTHR47881:SF1">
    <property type="entry name" value="TUMOR NECROSIS FACTOR RECEPTOR SUPERFAMILY MEMBER 4"/>
    <property type="match status" value="1"/>
</dbReference>
<evidence type="ECO:0000313" key="7">
    <source>
        <dbReference type="Proteomes" id="UP000007648"/>
    </source>
</evidence>
<dbReference type="InterPro" id="IPR001368">
    <property type="entry name" value="TNFR/NGFR_Cys_rich_reg"/>
</dbReference>
<sequence>MTDRQRHPWRPVTLLWLLAAQMPPASLQPCGKFSYSVEGKCCSYCKPGFEMASRCTGSRDTGCRPCHEGLFNEGFSNEFCQPCTQCNVGSGSRVLKNCTRSSDTVCQCTPGTQPAQFLKRGVECAPCPPGHFSLGENTMCKPWTNCEATGRRTQRAGSSRADARCEEARTSGPHPSPATPARTPAASPPPTVPSRLTTQRLGVLSTLPPPQPDKPWCKDAPWRPPSPPQALQAGGEGQSPRRPVLLWALLCLIPSPGILVFKTGTLLFGSSLLPRPPGPDLWPSKGIASTLLEGTKSSLPSHLFLQGSLPGKPRGSGVQGRGLRAGAAAASIPGPSLAASFSIIFLVLFLLLVFGLILLILGIYLSRRDKRQLPAIWKPTGPYSFRMPIQEEHQYSLAKV</sequence>
<dbReference type="InterPro" id="IPR020445">
    <property type="entry name" value="TNFR_4"/>
</dbReference>
<dbReference type="CDD" id="cd13406">
    <property type="entry name" value="TNFRSF4"/>
    <property type="match status" value="1"/>
</dbReference>
<feature type="repeat" description="TNFR-Cys" evidence="1">
    <location>
        <begin position="65"/>
        <end position="106"/>
    </location>
</feature>
<evidence type="ECO:0000256" key="4">
    <source>
        <dbReference type="SAM" id="SignalP"/>
    </source>
</evidence>
<feature type="domain" description="TNFR-Cys" evidence="5">
    <location>
        <begin position="29"/>
        <end position="63"/>
    </location>
</feature>
<evidence type="ECO:0000256" key="2">
    <source>
        <dbReference type="SAM" id="MobiDB-lite"/>
    </source>
</evidence>
<dbReference type="Ensembl" id="ENSSHAT00000053042.1">
    <property type="protein sequence ID" value="ENSSHAP00000039456.1"/>
    <property type="gene ID" value="ENSSHAG00000024417.1"/>
</dbReference>
<feature type="transmembrane region" description="Helical" evidence="3">
    <location>
        <begin position="341"/>
        <end position="365"/>
    </location>
</feature>
<feature type="chain" id="PRO_5029683064" description="TNFR-Cys domain-containing protein" evidence="4">
    <location>
        <begin position="28"/>
        <end position="400"/>
    </location>
</feature>
<accession>A0A7N4PJI8</accession>
<evidence type="ECO:0000313" key="6">
    <source>
        <dbReference type="Ensembl" id="ENSSHAP00000039456.1"/>
    </source>
</evidence>
<keyword evidence="7" id="KW-1185">Reference proteome</keyword>
<feature type="repeat" description="TNFR-Cys" evidence="1">
    <location>
        <begin position="29"/>
        <end position="63"/>
    </location>
</feature>
<dbReference type="GO" id="GO:0006954">
    <property type="term" value="P:inflammatory response"/>
    <property type="evidence" value="ECO:0007669"/>
    <property type="project" value="InterPro"/>
</dbReference>
<dbReference type="Proteomes" id="UP000007648">
    <property type="component" value="Unassembled WGS sequence"/>
</dbReference>
<organism evidence="6 7">
    <name type="scientific">Sarcophilus harrisii</name>
    <name type="common">Tasmanian devil</name>
    <name type="synonym">Sarcophilus laniarius</name>
    <dbReference type="NCBI Taxonomy" id="9305"/>
    <lineage>
        <taxon>Eukaryota</taxon>
        <taxon>Metazoa</taxon>
        <taxon>Chordata</taxon>
        <taxon>Craniata</taxon>
        <taxon>Vertebrata</taxon>
        <taxon>Euteleostomi</taxon>
        <taxon>Mammalia</taxon>
        <taxon>Metatheria</taxon>
        <taxon>Dasyuromorphia</taxon>
        <taxon>Dasyuridae</taxon>
        <taxon>Sarcophilus</taxon>
    </lineage>
</organism>
<evidence type="ECO:0000256" key="3">
    <source>
        <dbReference type="SAM" id="Phobius"/>
    </source>
</evidence>
<reference evidence="6" key="2">
    <citation type="submission" date="2025-08" db="UniProtKB">
        <authorList>
            <consortium name="Ensembl"/>
        </authorList>
    </citation>
    <scope>IDENTIFICATION</scope>
</reference>